<evidence type="ECO:0008006" key="3">
    <source>
        <dbReference type="Google" id="ProtNLM"/>
    </source>
</evidence>
<name>A0ABR4N346_9FUNG</name>
<organism evidence="1 2">
    <name type="scientific">Polyrhizophydium stewartii</name>
    <dbReference type="NCBI Taxonomy" id="2732419"/>
    <lineage>
        <taxon>Eukaryota</taxon>
        <taxon>Fungi</taxon>
        <taxon>Fungi incertae sedis</taxon>
        <taxon>Chytridiomycota</taxon>
        <taxon>Chytridiomycota incertae sedis</taxon>
        <taxon>Chytridiomycetes</taxon>
        <taxon>Rhizophydiales</taxon>
        <taxon>Rhizophydiales incertae sedis</taxon>
        <taxon>Polyrhizophydium</taxon>
    </lineage>
</organism>
<dbReference type="InterPro" id="IPR013922">
    <property type="entry name" value="Cyclin_PHO80-like"/>
</dbReference>
<dbReference type="CDD" id="cd20557">
    <property type="entry name" value="CYCLIN_ScPCL1-like"/>
    <property type="match status" value="1"/>
</dbReference>
<dbReference type="EMBL" id="JADGIZ020000040">
    <property type="protein sequence ID" value="KAL2913899.1"/>
    <property type="molecule type" value="Genomic_DNA"/>
</dbReference>
<sequence length="232" mass="25308">MQHPATLAPTVPFATFAHQLIAITRTPAETVIVGLKYLFMLRQRFPGDIANAGGSEYRLFVTALMLAHKMLDDKRCSMQAWAKITSIPASELSQMEFEFLSALDYNLHVSKEAYHTWCTQLERFLAIARKDAAQAQAQAQAQAHAHAKAQAKAAAIAAGYYTVQQPSAVAQAAAIAAAQQHAYQQQQQQFKYAQYAHSTAARPPSPVELPMATFGGFAQQCAMAVASDNRPP</sequence>
<protein>
    <recommendedName>
        <fullName evidence="3">Cyclin N-terminal domain-containing protein</fullName>
    </recommendedName>
</protein>
<gene>
    <name evidence="1" type="ORF">HK105_206633</name>
</gene>
<dbReference type="Gene3D" id="1.10.472.10">
    <property type="entry name" value="Cyclin-like"/>
    <property type="match status" value="1"/>
</dbReference>
<dbReference type="PANTHER" id="PTHR15615">
    <property type="match status" value="1"/>
</dbReference>
<accession>A0ABR4N346</accession>
<evidence type="ECO:0000313" key="2">
    <source>
        <dbReference type="Proteomes" id="UP001527925"/>
    </source>
</evidence>
<dbReference type="Pfam" id="PF08613">
    <property type="entry name" value="Cyclin"/>
    <property type="match status" value="1"/>
</dbReference>
<dbReference type="Proteomes" id="UP001527925">
    <property type="component" value="Unassembled WGS sequence"/>
</dbReference>
<keyword evidence="2" id="KW-1185">Reference proteome</keyword>
<dbReference type="SUPFAM" id="SSF47954">
    <property type="entry name" value="Cyclin-like"/>
    <property type="match status" value="1"/>
</dbReference>
<reference evidence="1 2" key="1">
    <citation type="submission" date="2023-09" db="EMBL/GenBank/DDBJ databases">
        <title>Pangenome analysis of Batrachochytrium dendrobatidis and related Chytrids.</title>
        <authorList>
            <person name="Yacoub M.N."/>
            <person name="Stajich J.E."/>
            <person name="James T.Y."/>
        </authorList>
    </citation>
    <scope>NUCLEOTIDE SEQUENCE [LARGE SCALE GENOMIC DNA]</scope>
    <source>
        <strain evidence="1 2">JEL0888</strain>
    </source>
</reference>
<dbReference type="InterPro" id="IPR036915">
    <property type="entry name" value="Cyclin-like_sf"/>
</dbReference>
<proteinExistence type="predicted"/>
<dbReference type="PANTHER" id="PTHR15615:SF27">
    <property type="entry name" value="PHO85 CYCLIN CLG1"/>
    <property type="match status" value="1"/>
</dbReference>
<comment type="caution">
    <text evidence="1">The sequence shown here is derived from an EMBL/GenBank/DDBJ whole genome shotgun (WGS) entry which is preliminary data.</text>
</comment>
<evidence type="ECO:0000313" key="1">
    <source>
        <dbReference type="EMBL" id="KAL2913899.1"/>
    </source>
</evidence>